<dbReference type="InterPro" id="IPR058532">
    <property type="entry name" value="YjbR/MT2646/Rv2570-like"/>
</dbReference>
<keyword evidence="2" id="KW-1185">Reference proteome</keyword>
<name>D3FCZ9_CONWI</name>
<dbReference type="Gene3D" id="3.90.1150.30">
    <property type="match status" value="1"/>
</dbReference>
<evidence type="ECO:0000313" key="1">
    <source>
        <dbReference type="EMBL" id="ADB51511.1"/>
    </source>
</evidence>
<dbReference type="KEGG" id="cwo:Cwoe_3092"/>
<dbReference type="EMBL" id="CP001854">
    <property type="protein sequence ID" value="ADB51511.1"/>
    <property type="molecule type" value="Genomic_DNA"/>
</dbReference>
<dbReference type="OrthoDB" id="954305at2"/>
<dbReference type="HOGENOM" id="CLU_138549_1_1_11"/>
<reference evidence="2" key="2">
    <citation type="submission" date="2010-01" db="EMBL/GenBank/DDBJ databases">
        <title>The complete genome of Conexibacter woesei DSM 14684.</title>
        <authorList>
            <consortium name="US DOE Joint Genome Institute (JGI-PGF)"/>
            <person name="Lucas S."/>
            <person name="Copeland A."/>
            <person name="Lapidus A."/>
            <person name="Glavina del Rio T."/>
            <person name="Dalin E."/>
            <person name="Tice H."/>
            <person name="Bruce D."/>
            <person name="Goodwin L."/>
            <person name="Pitluck S."/>
            <person name="Kyrpides N."/>
            <person name="Mavromatis K."/>
            <person name="Ivanova N."/>
            <person name="Mikhailova N."/>
            <person name="Chertkov O."/>
            <person name="Brettin T."/>
            <person name="Detter J.C."/>
            <person name="Han C."/>
            <person name="Larimer F."/>
            <person name="Land M."/>
            <person name="Hauser L."/>
            <person name="Markowitz V."/>
            <person name="Cheng J.-F."/>
            <person name="Hugenholtz P."/>
            <person name="Woyke T."/>
            <person name="Wu D."/>
            <person name="Pukall R."/>
            <person name="Steenblock K."/>
            <person name="Schneider S."/>
            <person name="Klenk H.-P."/>
            <person name="Eisen J.A."/>
        </authorList>
    </citation>
    <scope>NUCLEOTIDE SEQUENCE [LARGE SCALE GENOMIC DNA]</scope>
    <source>
        <strain evidence="2">DSM 14684 / CIP 108061 / JCM 11494 / NBRC 100937 / ID131577</strain>
    </source>
</reference>
<accession>D3FCZ9</accession>
<evidence type="ECO:0008006" key="3">
    <source>
        <dbReference type="Google" id="ProtNLM"/>
    </source>
</evidence>
<reference evidence="1 2" key="1">
    <citation type="journal article" date="2010" name="Stand. Genomic Sci.">
        <title>Complete genome sequence of Conexibacter woesei type strain (ID131577).</title>
        <authorList>
            <person name="Pukall R."/>
            <person name="Lapidus A."/>
            <person name="Glavina Del Rio T."/>
            <person name="Copeland A."/>
            <person name="Tice H."/>
            <person name="Cheng J.-F."/>
            <person name="Lucas S."/>
            <person name="Chen F."/>
            <person name="Nolan M."/>
            <person name="Bruce D."/>
            <person name="Goodwin L."/>
            <person name="Pitluck S."/>
            <person name="Mavromatis K."/>
            <person name="Ivanova N."/>
            <person name="Ovchinnikova G."/>
            <person name="Pati A."/>
            <person name="Chen A."/>
            <person name="Palaniappan K."/>
            <person name="Land M."/>
            <person name="Hauser L."/>
            <person name="Chang Y.-J."/>
            <person name="Jeffries C.D."/>
            <person name="Chain P."/>
            <person name="Meincke L."/>
            <person name="Sims D."/>
            <person name="Brettin T."/>
            <person name="Detter J.C."/>
            <person name="Rohde M."/>
            <person name="Goeker M."/>
            <person name="Bristow J."/>
            <person name="Eisen J.A."/>
            <person name="Markowitz V."/>
            <person name="Kyrpides N.C."/>
            <person name="Klenk H.-P."/>
            <person name="Hugenholtz P."/>
        </authorList>
    </citation>
    <scope>NUCLEOTIDE SEQUENCE [LARGE SCALE GENOMIC DNA]</scope>
    <source>
        <strain evidence="2">DSM 14684 / CIP 108061 / JCM 11494 / NBRC 100937 / ID131577</strain>
    </source>
</reference>
<dbReference type="STRING" id="469383.Cwoe_3092"/>
<dbReference type="Pfam" id="PF04237">
    <property type="entry name" value="YjbR"/>
    <property type="match status" value="1"/>
</dbReference>
<organism evidence="1 2">
    <name type="scientific">Conexibacter woesei (strain DSM 14684 / CCUG 47730 / CIP 108061 / JCM 11494 / NBRC 100937 / ID131577)</name>
    <dbReference type="NCBI Taxonomy" id="469383"/>
    <lineage>
        <taxon>Bacteria</taxon>
        <taxon>Bacillati</taxon>
        <taxon>Actinomycetota</taxon>
        <taxon>Thermoleophilia</taxon>
        <taxon>Solirubrobacterales</taxon>
        <taxon>Conexibacteraceae</taxon>
        <taxon>Conexibacter</taxon>
    </lineage>
</organism>
<dbReference type="InterPro" id="IPR038056">
    <property type="entry name" value="YjbR-like_sf"/>
</dbReference>
<proteinExistence type="predicted"/>
<gene>
    <name evidence="1" type="ordered locus">Cwoe_3092</name>
</gene>
<dbReference type="eggNOG" id="COG3801">
    <property type="taxonomic scope" value="Bacteria"/>
</dbReference>
<dbReference type="RefSeq" id="WP_012934562.1">
    <property type="nucleotide sequence ID" value="NC_013739.1"/>
</dbReference>
<sequence>MTTEDDVRRIALALPETTERPSYGTPGFRVKDRLFARMREEGVLVVWCDDVADKEALIASEPRKFFTTPHYDGYPMVLVRLPEVDAQELRELLLDAWRIRAPKRVLAAHGDALG</sequence>
<dbReference type="SUPFAM" id="SSF142906">
    <property type="entry name" value="YjbR-like"/>
    <property type="match status" value="1"/>
</dbReference>
<dbReference type="Proteomes" id="UP000008229">
    <property type="component" value="Chromosome"/>
</dbReference>
<dbReference type="AlphaFoldDB" id="D3FCZ9"/>
<protein>
    <recommendedName>
        <fullName evidence="3">MmcQ/YjbR family DNA-binding protein</fullName>
    </recommendedName>
</protein>
<evidence type="ECO:0000313" key="2">
    <source>
        <dbReference type="Proteomes" id="UP000008229"/>
    </source>
</evidence>